<feature type="domain" description="Rad50/SbcC-type AAA" evidence="2">
    <location>
        <begin position="20"/>
        <end position="267"/>
    </location>
</feature>
<keyword evidence="1" id="KW-0175">Coiled coil</keyword>
<evidence type="ECO:0000313" key="3">
    <source>
        <dbReference type="EMBL" id="SEK47188.1"/>
    </source>
</evidence>
<dbReference type="Gene3D" id="1.10.287.510">
    <property type="entry name" value="Helix hairpin bin"/>
    <property type="match status" value="1"/>
</dbReference>
<name>A0A1H7HAE3_STIAU</name>
<dbReference type="InterPro" id="IPR027417">
    <property type="entry name" value="P-loop_NTPase"/>
</dbReference>
<dbReference type="GO" id="GO:0006302">
    <property type="term" value="P:double-strand break repair"/>
    <property type="evidence" value="ECO:0007669"/>
    <property type="project" value="InterPro"/>
</dbReference>
<gene>
    <name evidence="3" type="ORF">SAMN05444354_101658</name>
</gene>
<evidence type="ECO:0000256" key="1">
    <source>
        <dbReference type="SAM" id="Coils"/>
    </source>
</evidence>
<accession>A0A1H7HAE3</accession>
<keyword evidence="4" id="KW-1185">Reference proteome</keyword>
<dbReference type="InterPro" id="IPR038729">
    <property type="entry name" value="Rad50/SbcC_AAA"/>
</dbReference>
<organism evidence="3 4">
    <name type="scientific">Stigmatella aurantiaca</name>
    <dbReference type="NCBI Taxonomy" id="41"/>
    <lineage>
        <taxon>Bacteria</taxon>
        <taxon>Pseudomonadati</taxon>
        <taxon>Myxococcota</taxon>
        <taxon>Myxococcia</taxon>
        <taxon>Myxococcales</taxon>
        <taxon>Cystobacterineae</taxon>
        <taxon>Archangiaceae</taxon>
        <taxon>Stigmatella</taxon>
    </lineage>
</organism>
<feature type="coiled-coil region" evidence="1">
    <location>
        <begin position="249"/>
        <end position="276"/>
    </location>
</feature>
<proteinExistence type="predicted"/>
<sequence>MGIRLLKLLVTGTNKPPAVLNFNGALHLVFGPTDTGKSYTLDCLKYALGGSGRPKDIGHSSGYTSVALQFKSDTNVDYTVFRSVVSDESILYEGLHEIPPSIDIPPIKPGIPELLTSLSGARDKKIITGKGAIGNLTAGDLRYFSMFDEMKTLGDIPLVGKDRKLQTRYRSALSLILSGTDDSTTTLPTSTKDNTIARGQVQALDEEIKSLRSGLPKDAAKPDLQEQLSRIDSQLLEMSKYLQVNSTQLQSLKETRQEIQSKIRDLNTRRSAATEAKDRFMLLDHKYHSDLERLHTLKTAASVFASYEARPCPLCHTDISHQTRHAELAETETQTVSTASIAEMAKIESLRAGLAQAIKDLDEELGQTASELTILHSQDSENLSQQSALLAPTSSTIKTGISALSEQRTELSLAIRDIERIEQLEKRRGEFALRTKRQTQKIERNVASDAQAICTRILHLLRSWAVPDVESVHLDLDDADIKINHRQRISYGKGKRGIFLAAYAVALMENALARKHPHLGCVAIDSPLVTYKDPKYGDSEDALDDAVKDKFFDWLANRQEHGQVIILENEEPNAILLSRIPHTEFVGKYGAKGRKGFIPIA</sequence>
<dbReference type="OrthoDB" id="975794at2"/>
<dbReference type="Pfam" id="PF13476">
    <property type="entry name" value="AAA_23"/>
    <property type="match status" value="1"/>
</dbReference>
<dbReference type="PANTHER" id="PTHR32114">
    <property type="entry name" value="ABC TRANSPORTER ABCH.3"/>
    <property type="match status" value="1"/>
</dbReference>
<dbReference type="Gene3D" id="3.40.50.300">
    <property type="entry name" value="P-loop containing nucleotide triphosphate hydrolases"/>
    <property type="match status" value="1"/>
</dbReference>
<dbReference type="AlphaFoldDB" id="A0A1H7HAE3"/>
<dbReference type="EMBL" id="FOAP01000001">
    <property type="protein sequence ID" value="SEK47188.1"/>
    <property type="molecule type" value="Genomic_DNA"/>
</dbReference>
<reference evidence="4" key="1">
    <citation type="submission" date="2016-10" db="EMBL/GenBank/DDBJ databases">
        <authorList>
            <person name="Varghese N."/>
            <person name="Submissions S."/>
        </authorList>
    </citation>
    <scope>NUCLEOTIDE SEQUENCE [LARGE SCALE GENOMIC DNA]</scope>
    <source>
        <strain evidence="4">DSM 17044</strain>
    </source>
</reference>
<dbReference type="PANTHER" id="PTHR32114:SF2">
    <property type="entry name" value="ABC TRANSPORTER ABCH.3"/>
    <property type="match status" value="1"/>
</dbReference>
<evidence type="ECO:0000313" key="4">
    <source>
        <dbReference type="Proteomes" id="UP000182719"/>
    </source>
</evidence>
<dbReference type="GO" id="GO:0016887">
    <property type="term" value="F:ATP hydrolysis activity"/>
    <property type="evidence" value="ECO:0007669"/>
    <property type="project" value="InterPro"/>
</dbReference>
<dbReference type="RefSeq" id="WP_075004864.1">
    <property type="nucleotide sequence ID" value="NZ_FOAP01000001.1"/>
</dbReference>
<dbReference type="Proteomes" id="UP000182719">
    <property type="component" value="Unassembled WGS sequence"/>
</dbReference>
<evidence type="ECO:0000259" key="2">
    <source>
        <dbReference type="Pfam" id="PF13476"/>
    </source>
</evidence>
<protein>
    <submittedName>
        <fullName evidence="3">AAA domain-containing protein</fullName>
    </submittedName>
</protein>